<reference evidence="2" key="1">
    <citation type="submission" date="2020-10" db="EMBL/GenBank/DDBJ databases">
        <authorList>
            <person name="Gilroy R."/>
        </authorList>
    </citation>
    <scope>NUCLEOTIDE SEQUENCE</scope>
    <source>
        <strain evidence="2">ChiGjej1B1-19959</strain>
    </source>
</reference>
<evidence type="ECO:0000259" key="1">
    <source>
        <dbReference type="Pfam" id="PF00149"/>
    </source>
</evidence>
<dbReference type="Proteomes" id="UP000824071">
    <property type="component" value="Unassembled WGS sequence"/>
</dbReference>
<dbReference type="GO" id="GO:0016787">
    <property type="term" value="F:hydrolase activity"/>
    <property type="evidence" value="ECO:0007669"/>
    <property type="project" value="InterPro"/>
</dbReference>
<dbReference type="EMBL" id="DVMW01000024">
    <property type="protein sequence ID" value="HIU35492.1"/>
    <property type="molecule type" value="Genomic_DNA"/>
</dbReference>
<evidence type="ECO:0000313" key="3">
    <source>
        <dbReference type="Proteomes" id="UP000824071"/>
    </source>
</evidence>
<protein>
    <submittedName>
        <fullName evidence="2">Metallophosphoesterase</fullName>
    </submittedName>
</protein>
<dbReference type="InterPro" id="IPR004843">
    <property type="entry name" value="Calcineurin-like_PHP"/>
</dbReference>
<organism evidence="2 3">
    <name type="scientific">Candidatus Fimenecus excrementigallinarum</name>
    <dbReference type="NCBI Taxonomy" id="2840816"/>
    <lineage>
        <taxon>Bacteria</taxon>
        <taxon>Bacillati</taxon>
        <taxon>Bacillota</taxon>
        <taxon>Clostridia</taxon>
        <taxon>Candidatus Fimenecus</taxon>
    </lineage>
</organism>
<evidence type="ECO:0000313" key="2">
    <source>
        <dbReference type="EMBL" id="HIU35492.1"/>
    </source>
</evidence>
<reference evidence="2" key="2">
    <citation type="journal article" date="2021" name="PeerJ">
        <title>Extensive microbial diversity within the chicken gut microbiome revealed by metagenomics and culture.</title>
        <authorList>
            <person name="Gilroy R."/>
            <person name="Ravi A."/>
            <person name="Getino M."/>
            <person name="Pursley I."/>
            <person name="Horton D.L."/>
            <person name="Alikhan N.F."/>
            <person name="Baker D."/>
            <person name="Gharbi K."/>
            <person name="Hall N."/>
            <person name="Watson M."/>
            <person name="Adriaenssens E.M."/>
            <person name="Foster-Nyarko E."/>
            <person name="Jarju S."/>
            <person name="Secka A."/>
            <person name="Antonio M."/>
            <person name="Oren A."/>
            <person name="Chaudhuri R.R."/>
            <person name="La Ragione R."/>
            <person name="Hildebrand F."/>
            <person name="Pallen M.J."/>
        </authorList>
    </citation>
    <scope>NUCLEOTIDE SEQUENCE</scope>
    <source>
        <strain evidence="2">ChiGjej1B1-19959</strain>
    </source>
</reference>
<dbReference type="SUPFAM" id="SSF56300">
    <property type="entry name" value="Metallo-dependent phosphatases"/>
    <property type="match status" value="1"/>
</dbReference>
<feature type="domain" description="Calcineurin-like phosphoesterase" evidence="1">
    <location>
        <begin position="2"/>
        <end position="178"/>
    </location>
</feature>
<dbReference type="InterPro" id="IPR029052">
    <property type="entry name" value="Metallo-depent_PP-like"/>
</dbReference>
<comment type="caution">
    <text evidence="2">The sequence shown here is derived from an EMBL/GenBank/DDBJ whole genome shotgun (WGS) entry which is preliminary data.</text>
</comment>
<dbReference type="Gene3D" id="3.60.21.10">
    <property type="match status" value="1"/>
</dbReference>
<proteinExistence type="predicted"/>
<dbReference type="AlphaFoldDB" id="A0A9D1IDW1"/>
<dbReference type="Pfam" id="PF00149">
    <property type="entry name" value="Metallophos"/>
    <property type="match status" value="1"/>
</dbReference>
<accession>A0A9D1IDW1</accession>
<sequence length="229" mass="26252">MIYVTGDTHGEAQRLSPARLRALKAGDTLIVCGDFGFLWDDGKKERKLREQFGKRKYNICFLDGTHENFSLLNEYEVSEWNGGKVHRIYGNLYHLMRGQVYHIDGMSVFTMGGGESPDIDIRSEGDAWSRAEIPTREELLEGAHALEKEDYHVDIVVTHEPPLRIKGFLQLKDYDSLRVTALNAYFEELSDSCTFSKWYFGSMHMDKYISSTHIAVFQNILRADTGEKV</sequence>
<gene>
    <name evidence="2" type="ORF">IAC53_02655</name>
</gene>
<name>A0A9D1IDW1_9FIRM</name>